<evidence type="ECO:0000256" key="1">
    <source>
        <dbReference type="ARBA" id="ARBA00004123"/>
    </source>
</evidence>
<dbReference type="SUPFAM" id="SSF57701">
    <property type="entry name" value="Zn2/Cys6 DNA-binding domain"/>
    <property type="match status" value="1"/>
</dbReference>
<reference evidence="5" key="1">
    <citation type="journal article" date="2020" name="Stud. Mycol.">
        <title>101 Dothideomycetes genomes: a test case for predicting lifestyles and emergence of pathogens.</title>
        <authorList>
            <person name="Haridas S."/>
            <person name="Albert R."/>
            <person name="Binder M."/>
            <person name="Bloem J."/>
            <person name="Labutti K."/>
            <person name="Salamov A."/>
            <person name="Andreopoulos B."/>
            <person name="Baker S."/>
            <person name="Barry K."/>
            <person name="Bills G."/>
            <person name="Bluhm B."/>
            <person name="Cannon C."/>
            <person name="Castanera R."/>
            <person name="Culley D."/>
            <person name="Daum C."/>
            <person name="Ezra D."/>
            <person name="Gonzalez J."/>
            <person name="Henrissat B."/>
            <person name="Kuo A."/>
            <person name="Liang C."/>
            <person name="Lipzen A."/>
            <person name="Lutzoni F."/>
            <person name="Magnuson J."/>
            <person name="Mondo S."/>
            <person name="Nolan M."/>
            <person name="Ohm R."/>
            <person name="Pangilinan J."/>
            <person name="Park H.-J."/>
            <person name="Ramirez L."/>
            <person name="Alfaro M."/>
            <person name="Sun H."/>
            <person name="Tritt A."/>
            <person name="Yoshinaga Y."/>
            <person name="Zwiers L.-H."/>
            <person name="Turgeon B."/>
            <person name="Goodwin S."/>
            <person name="Spatafora J."/>
            <person name="Crous P."/>
            <person name="Grigoriev I."/>
        </authorList>
    </citation>
    <scope>NUCLEOTIDE SEQUENCE</scope>
    <source>
        <strain evidence="5">CBS 175.79</strain>
    </source>
</reference>
<evidence type="ECO:0000256" key="2">
    <source>
        <dbReference type="ARBA" id="ARBA00023242"/>
    </source>
</evidence>
<dbReference type="GO" id="GO:0008270">
    <property type="term" value="F:zinc ion binding"/>
    <property type="evidence" value="ECO:0007669"/>
    <property type="project" value="InterPro"/>
</dbReference>
<dbReference type="OrthoDB" id="4835445at2759"/>
<dbReference type="PANTHER" id="PTHR37534:SF11">
    <property type="entry name" value="ZN(II)2CYS6 TRANSCRIPTION FACTOR (EUROFUNG)"/>
    <property type="match status" value="1"/>
</dbReference>
<dbReference type="Pfam" id="PF00172">
    <property type="entry name" value="Zn_clus"/>
    <property type="match status" value="1"/>
</dbReference>
<protein>
    <recommendedName>
        <fullName evidence="4">Zn(2)-C6 fungal-type domain-containing protein</fullName>
    </recommendedName>
</protein>
<evidence type="ECO:0000313" key="6">
    <source>
        <dbReference type="Proteomes" id="UP000799778"/>
    </source>
</evidence>
<proteinExistence type="predicted"/>
<dbReference type="GO" id="GO:0045944">
    <property type="term" value="P:positive regulation of transcription by RNA polymerase II"/>
    <property type="evidence" value="ECO:0007669"/>
    <property type="project" value="TreeGrafter"/>
</dbReference>
<dbReference type="PROSITE" id="PS50048">
    <property type="entry name" value="ZN2_CY6_FUNGAL_2"/>
    <property type="match status" value="1"/>
</dbReference>
<dbReference type="EMBL" id="ML978073">
    <property type="protein sequence ID" value="KAF2011822.1"/>
    <property type="molecule type" value="Genomic_DNA"/>
</dbReference>
<comment type="subcellular location">
    <subcellularLocation>
        <location evidence="1">Nucleus</location>
    </subcellularLocation>
</comment>
<dbReference type="AlphaFoldDB" id="A0A6A5XFG4"/>
<feature type="compositionally biased region" description="Polar residues" evidence="3">
    <location>
        <begin position="75"/>
        <end position="85"/>
    </location>
</feature>
<dbReference type="InterPro" id="IPR021858">
    <property type="entry name" value="Fun_TF"/>
</dbReference>
<dbReference type="RefSeq" id="XP_033380161.1">
    <property type="nucleotide sequence ID" value="XM_033525300.1"/>
</dbReference>
<feature type="region of interest" description="Disordered" evidence="3">
    <location>
        <begin position="65"/>
        <end position="93"/>
    </location>
</feature>
<gene>
    <name evidence="5" type="ORF">BU24DRAFT_396414</name>
</gene>
<dbReference type="Proteomes" id="UP000799778">
    <property type="component" value="Unassembled WGS sequence"/>
</dbReference>
<feature type="domain" description="Zn(2)-C6 fungal-type" evidence="4">
    <location>
        <begin position="15"/>
        <end position="43"/>
    </location>
</feature>
<dbReference type="Gene3D" id="4.10.240.10">
    <property type="entry name" value="Zn(2)-C6 fungal-type DNA-binding domain"/>
    <property type="match status" value="1"/>
</dbReference>
<keyword evidence="6" id="KW-1185">Reference proteome</keyword>
<keyword evidence="2" id="KW-0539">Nucleus</keyword>
<dbReference type="SMART" id="SM00066">
    <property type="entry name" value="GAL4"/>
    <property type="match status" value="1"/>
</dbReference>
<dbReference type="CDD" id="cd00067">
    <property type="entry name" value="GAL4"/>
    <property type="match status" value="1"/>
</dbReference>
<dbReference type="InterPro" id="IPR001138">
    <property type="entry name" value="Zn2Cys6_DnaBD"/>
</dbReference>
<dbReference type="PANTHER" id="PTHR37534">
    <property type="entry name" value="TRANSCRIPTIONAL ACTIVATOR PROTEIN UGA3"/>
    <property type="match status" value="1"/>
</dbReference>
<sequence>MPRSVGAGTTRSRGGCLRCKSRHIKCDEAKPECQVCTSNTIKCPGYEKKFKWSNKHERLHSLSANRGAAEAPQDQPIQTVAPPSSNDEDPAVSAIQTTEPCQIPLESEISGADDSNFTTLMANVPDVWPDFPVFSYEDIMEFTSTMSAFQGQISSHHQNRADVRSNELIVHQLNGSDFSTAQQAPFVLPDLSPGYTDQDLVQHYFRHVCSLFSCFDSSINPFRNLVSAYWGSSETMNLSIQSMSAAHLANHYPSLAQIGLRKRSQAWMSLQKDLHQRKPRKVPADVISLNLMLLGLSSSWHRTSRIGAQYIYIARNLLRQQIDEADEGNTVEFFQNGLLYWEMLLSFIDPVPIAALPGRVTIEPPEDPTSLPVPIVPHPWTGVVTEVNFAFAEIGRILRRQRIHKGLSATGVSLFSDYEVSVSFDVDFATELEKFLLSIKMPPLEKIADLHDRRTSKEDVVRVSMAYRLAGLLEIYAVFPDLLQQRVEHATTTDGFTFGCQIPGSSICDTRAKCLSDLANYILYQIVEPISIRSGSSRMLSLLYVILSSHLQPTKTQEMGDFESGHEEEHEVQPRTLIEERMLALSRKYPQRPQLQMLDIIKEVWHRQDKGDMNVHWLNVLQDKSMQTMMG</sequence>
<name>A0A6A5XFG4_9PLEO</name>
<dbReference type="Pfam" id="PF11951">
    <property type="entry name" value="Fungal_trans_2"/>
    <property type="match status" value="1"/>
</dbReference>
<accession>A0A6A5XFG4</accession>
<organism evidence="5 6">
    <name type="scientific">Aaosphaeria arxii CBS 175.79</name>
    <dbReference type="NCBI Taxonomy" id="1450172"/>
    <lineage>
        <taxon>Eukaryota</taxon>
        <taxon>Fungi</taxon>
        <taxon>Dikarya</taxon>
        <taxon>Ascomycota</taxon>
        <taxon>Pezizomycotina</taxon>
        <taxon>Dothideomycetes</taxon>
        <taxon>Pleosporomycetidae</taxon>
        <taxon>Pleosporales</taxon>
        <taxon>Pleosporales incertae sedis</taxon>
        <taxon>Aaosphaeria</taxon>
    </lineage>
</organism>
<evidence type="ECO:0000313" key="5">
    <source>
        <dbReference type="EMBL" id="KAF2011822.1"/>
    </source>
</evidence>
<evidence type="ECO:0000256" key="3">
    <source>
        <dbReference type="SAM" id="MobiDB-lite"/>
    </source>
</evidence>
<dbReference type="InterPro" id="IPR036864">
    <property type="entry name" value="Zn2-C6_fun-type_DNA-bd_sf"/>
</dbReference>
<dbReference type="GO" id="GO:0005634">
    <property type="term" value="C:nucleus"/>
    <property type="evidence" value="ECO:0007669"/>
    <property type="project" value="UniProtKB-SubCell"/>
</dbReference>
<dbReference type="GeneID" id="54282697"/>
<dbReference type="PROSITE" id="PS00463">
    <property type="entry name" value="ZN2_CY6_FUNGAL_1"/>
    <property type="match status" value="1"/>
</dbReference>
<dbReference type="GO" id="GO:0000981">
    <property type="term" value="F:DNA-binding transcription factor activity, RNA polymerase II-specific"/>
    <property type="evidence" value="ECO:0007669"/>
    <property type="project" value="InterPro"/>
</dbReference>
<dbReference type="GO" id="GO:0000976">
    <property type="term" value="F:transcription cis-regulatory region binding"/>
    <property type="evidence" value="ECO:0007669"/>
    <property type="project" value="TreeGrafter"/>
</dbReference>
<evidence type="ECO:0000259" key="4">
    <source>
        <dbReference type="PROSITE" id="PS50048"/>
    </source>
</evidence>